<evidence type="ECO:0000313" key="1">
    <source>
        <dbReference type="EMBL" id="QDT11805.1"/>
    </source>
</evidence>
<keyword evidence="2" id="KW-1185">Reference proteome</keyword>
<reference evidence="1 2" key="1">
    <citation type="submission" date="2019-02" db="EMBL/GenBank/DDBJ databases">
        <title>Deep-cultivation of Planctomycetes and their phenomic and genomic characterization uncovers novel biology.</title>
        <authorList>
            <person name="Wiegand S."/>
            <person name="Jogler M."/>
            <person name="Boedeker C."/>
            <person name="Pinto D."/>
            <person name="Vollmers J."/>
            <person name="Rivas-Marin E."/>
            <person name="Kohn T."/>
            <person name="Peeters S.H."/>
            <person name="Heuer A."/>
            <person name="Rast P."/>
            <person name="Oberbeckmann S."/>
            <person name="Bunk B."/>
            <person name="Jeske O."/>
            <person name="Meyerdierks A."/>
            <person name="Storesund J.E."/>
            <person name="Kallscheuer N."/>
            <person name="Luecker S."/>
            <person name="Lage O.M."/>
            <person name="Pohl T."/>
            <person name="Merkel B.J."/>
            <person name="Hornburger P."/>
            <person name="Mueller R.-W."/>
            <person name="Bruemmer F."/>
            <person name="Labrenz M."/>
            <person name="Spormann A.M."/>
            <person name="Op den Camp H."/>
            <person name="Overmann J."/>
            <person name="Amann R."/>
            <person name="Jetten M.S.M."/>
            <person name="Mascher T."/>
            <person name="Medema M.H."/>
            <person name="Devos D.P."/>
            <person name="Kaster A.-K."/>
            <person name="Ovreas L."/>
            <person name="Rohde M."/>
            <person name="Galperin M.Y."/>
            <person name="Jogler C."/>
        </authorList>
    </citation>
    <scope>NUCLEOTIDE SEQUENCE [LARGE SCALE GENOMIC DNA]</scope>
    <source>
        <strain evidence="1 2">K23_9</strain>
    </source>
</reference>
<evidence type="ECO:0000313" key="2">
    <source>
        <dbReference type="Proteomes" id="UP000319817"/>
    </source>
</evidence>
<organism evidence="1 2">
    <name type="scientific">Stieleria marina</name>
    <dbReference type="NCBI Taxonomy" id="1930275"/>
    <lineage>
        <taxon>Bacteria</taxon>
        <taxon>Pseudomonadati</taxon>
        <taxon>Planctomycetota</taxon>
        <taxon>Planctomycetia</taxon>
        <taxon>Pirellulales</taxon>
        <taxon>Pirellulaceae</taxon>
        <taxon>Stieleria</taxon>
    </lineage>
</organism>
<dbReference type="EMBL" id="CP036526">
    <property type="protein sequence ID" value="QDT11805.1"/>
    <property type="molecule type" value="Genomic_DNA"/>
</dbReference>
<sequence length="188" mass="20208">MRPCAIAVGASRLASSFGDYIDTSAFTVEHHVAVYQSVKRVVVALANATTRVPFVANLANQNIASDNRFAAKFLDAASLCIGVTAVAAGPLTFLMCHQNYLQKACFKSRNLRTRRGCIKASRHGNPEKRPSLTAITGLFSGESRRQPAAFLAFVDISQFHDRSLAADSAVRQVLINAVGGITTAQRIV</sequence>
<proteinExistence type="predicted"/>
<dbReference type="AlphaFoldDB" id="A0A517NXD4"/>
<gene>
    <name evidence="1" type="ORF">K239x_38050</name>
</gene>
<protein>
    <submittedName>
        <fullName evidence="1">Uncharacterized protein</fullName>
    </submittedName>
</protein>
<dbReference type="Proteomes" id="UP000319817">
    <property type="component" value="Chromosome"/>
</dbReference>
<accession>A0A517NXD4</accession>
<name>A0A517NXD4_9BACT</name>